<reference evidence="7" key="1">
    <citation type="journal article" date="2014" name="Front. Microbiol.">
        <title>High frequency of phylogenetically diverse reductive dehalogenase-homologous genes in deep subseafloor sedimentary metagenomes.</title>
        <authorList>
            <person name="Kawai M."/>
            <person name="Futagami T."/>
            <person name="Toyoda A."/>
            <person name="Takaki Y."/>
            <person name="Nishi S."/>
            <person name="Hori S."/>
            <person name="Arai W."/>
            <person name="Tsubouchi T."/>
            <person name="Morono Y."/>
            <person name="Uchiyama I."/>
            <person name="Ito T."/>
            <person name="Fujiyama A."/>
            <person name="Inagaki F."/>
            <person name="Takami H."/>
        </authorList>
    </citation>
    <scope>NUCLEOTIDE SEQUENCE</scope>
    <source>
        <strain evidence="7">Expedition CK06-06</strain>
    </source>
</reference>
<evidence type="ECO:0000259" key="6">
    <source>
        <dbReference type="Pfam" id="PF05154"/>
    </source>
</evidence>
<keyword evidence="4 5" id="KW-0472">Membrane</keyword>
<proteinExistence type="predicted"/>
<sequence>MFCRNCGKELIGTPEICLGCGAKPLSGVGFCQTCGVATNPQAEICMKCGARLAKAVDVSQKSRLAATLLAWFLGYFGAHRFYIGKTGTAIIMLILNIIGWSTVWVYGIGFIFLIPVWIWALIDFILIVSGNMKDKEGKLVKNWQS</sequence>
<dbReference type="GO" id="GO:0016020">
    <property type="term" value="C:membrane"/>
    <property type="evidence" value="ECO:0007669"/>
    <property type="project" value="UniProtKB-SubCell"/>
</dbReference>
<keyword evidence="3 5" id="KW-1133">Transmembrane helix</keyword>
<comment type="caution">
    <text evidence="7">The sequence shown here is derived from an EMBL/GenBank/DDBJ whole genome shotgun (WGS) entry which is preliminary data.</text>
</comment>
<evidence type="ECO:0000313" key="7">
    <source>
        <dbReference type="EMBL" id="GAI29717.1"/>
    </source>
</evidence>
<keyword evidence="2 5" id="KW-0812">Transmembrane</keyword>
<evidence type="ECO:0000256" key="3">
    <source>
        <dbReference type="ARBA" id="ARBA00022989"/>
    </source>
</evidence>
<evidence type="ECO:0000256" key="4">
    <source>
        <dbReference type="ARBA" id="ARBA00023136"/>
    </source>
</evidence>
<evidence type="ECO:0000256" key="5">
    <source>
        <dbReference type="SAM" id="Phobius"/>
    </source>
</evidence>
<feature type="domain" description="TM2" evidence="6">
    <location>
        <begin position="59"/>
        <end position="105"/>
    </location>
</feature>
<feature type="transmembrane region" description="Helical" evidence="5">
    <location>
        <begin position="103"/>
        <end position="128"/>
    </location>
</feature>
<dbReference type="AlphaFoldDB" id="X1MDK1"/>
<dbReference type="Pfam" id="PF05154">
    <property type="entry name" value="TM2"/>
    <property type="match status" value="1"/>
</dbReference>
<accession>X1MDK1</accession>
<organism evidence="7">
    <name type="scientific">marine sediment metagenome</name>
    <dbReference type="NCBI Taxonomy" id="412755"/>
    <lineage>
        <taxon>unclassified sequences</taxon>
        <taxon>metagenomes</taxon>
        <taxon>ecological metagenomes</taxon>
    </lineage>
</organism>
<gene>
    <name evidence="7" type="ORF">S06H3_26542</name>
</gene>
<evidence type="ECO:0000256" key="2">
    <source>
        <dbReference type="ARBA" id="ARBA00022692"/>
    </source>
</evidence>
<dbReference type="InterPro" id="IPR007829">
    <property type="entry name" value="TM2"/>
</dbReference>
<name>X1MDK1_9ZZZZ</name>
<evidence type="ECO:0000256" key="1">
    <source>
        <dbReference type="ARBA" id="ARBA00004141"/>
    </source>
</evidence>
<protein>
    <recommendedName>
        <fullName evidence="6">TM2 domain-containing protein</fullName>
    </recommendedName>
</protein>
<dbReference type="EMBL" id="BARV01015345">
    <property type="protein sequence ID" value="GAI29717.1"/>
    <property type="molecule type" value="Genomic_DNA"/>
</dbReference>
<comment type="subcellular location">
    <subcellularLocation>
        <location evidence="1">Membrane</location>
        <topology evidence="1">Multi-pass membrane protein</topology>
    </subcellularLocation>
</comment>